<reference evidence="1 2" key="1">
    <citation type="submission" date="2017-12" db="EMBL/GenBank/DDBJ databases">
        <title>Taxonomic description and draft genome of Pradoshia cofamensis Gen. nov., sp. nov., a thermotolerant bacillale isolated from anterior gut of earthworm Eisenia fetida.</title>
        <authorList>
            <person name="Saha T."/>
            <person name="Chakraborty R."/>
        </authorList>
    </citation>
    <scope>NUCLEOTIDE SEQUENCE [LARGE SCALE GENOMIC DNA]</scope>
    <source>
        <strain evidence="1 2">EAG3</strain>
    </source>
</reference>
<sequence>MEKEKYSTIYEAPYGMVIGELKKEMTKEDAVALGQKYCEEHGFKYKGTYSGGEAVAVLQNLIEKHRTTNLH</sequence>
<proteinExistence type="predicted"/>
<accession>A0A2S7N4B2</accession>
<dbReference type="OrthoDB" id="2927395at2"/>
<dbReference type="EMBL" id="PKOZ01000001">
    <property type="protein sequence ID" value="PQD96833.1"/>
    <property type="molecule type" value="Genomic_DNA"/>
</dbReference>
<dbReference type="Proteomes" id="UP000239663">
    <property type="component" value="Unassembled WGS sequence"/>
</dbReference>
<keyword evidence="2" id="KW-1185">Reference proteome</keyword>
<evidence type="ECO:0000313" key="1">
    <source>
        <dbReference type="EMBL" id="PQD96833.1"/>
    </source>
</evidence>
<dbReference type="AlphaFoldDB" id="A0A2S7N4B2"/>
<gene>
    <name evidence="1" type="ORF">CYL18_02805</name>
</gene>
<organism evidence="1 2">
    <name type="scientific">Pradoshia eiseniae</name>
    <dbReference type="NCBI Taxonomy" id="2064768"/>
    <lineage>
        <taxon>Bacteria</taxon>
        <taxon>Bacillati</taxon>
        <taxon>Bacillota</taxon>
        <taxon>Bacilli</taxon>
        <taxon>Bacillales</taxon>
        <taxon>Bacillaceae</taxon>
        <taxon>Pradoshia</taxon>
    </lineage>
</organism>
<protein>
    <submittedName>
        <fullName evidence="1">Uncharacterized protein</fullName>
    </submittedName>
</protein>
<comment type="caution">
    <text evidence="1">The sequence shown here is derived from an EMBL/GenBank/DDBJ whole genome shotgun (WGS) entry which is preliminary data.</text>
</comment>
<evidence type="ECO:0000313" key="2">
    <source>
        <dbReference type="Proteomes" id="UP000239663"/>
    </source>
</evidence>
<dbReference type="RefSeq" id="WP_104847928.1">
    <property type="nucleotide sequence ID" value="NZ_PKOZ01000001.1"/>
</dbReference>
<name>A0A2S7N4B2_9BACI</name>